<protein>
    <submittedName>
        <fullName evidence="5">Inositol monophosphatase</fullName>
    </submittedName>
</protein>
<keyword evidence="6" id="KW-1185">Reference proteome</keyword>
<evidence type="ECO:0000256" key="2">
    <source>
        <dbReference type="ARBA" id="ARBA00022723"/>
    </source>
</evidence>
<comment type="caution">
    <text evidence="5">The sequence shown here is derived from an EMBL/GenBank/DDBJ whole genome shotgun (WGS) entry which is preliminary data.</text>
</comment>
<evidence type="ECO:0000256" key="1">
    <source>
        <dbReference type="ARBA" id="ARBA00009759"/>
    </source>
</evidence>
<accession>A0ABT2LKT9</accession>
<dbReference type="Gene3D" id="3.30.540.10">
    <property type="entry name" value="Fructose-1,6-Bisphosphatase, subunit A, domain 1"/>
    <property type="match status" value="1"/>
</dbReference>
<dbReference type="Gene3D" id="3.40.190.80">
    <property type="match status" value="1"/>
</dbReference>
<evidence type="ECO:0000256" key="3">
    <source>
        <dbReference type="ARBA" id="ARBA00022801"/>
    </source>
</evidence>
<organism evidence="5 6">
    <name type="scientific">Chelativorans salis</name>
    <dbReference type="NCBI Taxonomy" id="2978478"/>
    <lineage>
        <taxon>Bacteria</taxon>
        <taxon>Pseudomonadati</taxon>
        <taxon>Pseudomonadota</taxon>
        <taxon>Alphaproteobacteria</taxon>
        <taxon>Hyphomicrobiales</taxon>
        <taxon>Phyllobacteriaceae</taxon>
        <taxon>Chelativorans</taxon>
    </lineage>
</organism>
<sequence length="276" mass="30031">MRFDENEIEWLADLMAQSAAAEIMPRFRKLEGEGIRHKTSPIDLVTEADVNAELVIARELRARYPGALVVGEEACADNPSILAGLQEAQFAFTIDPVDGTFNFASGLPLFGVMLAVVKNGEAVAGIIHDPVGGDWLIGVKGAGSHMRTAEGAETRLRVAEPAAVSSMSGSISWQYLAEPERSRLARNHARCRSAIGYRCAAHEYRLLAAGHVHFAVYAKLMPWDHLPGTLIHGEAGGYAARFDGSAYRPFHTDGGLLVAPDPESWRILRNELWTEA</sequence>
<evidence type="ECO:0000256" key="4">
    <source>
        <dbReference type="ARBA" id="ARBA00022842"/>
    </source>
</evidence>
<dbReference type="Pfam" id="PF00459">
    <property type="entry name" value="Inositol_P"/>
    <property type="match status" value="1"/>
</dbReference>
<dbReference type="InterPro" id="IPR020583">
    <property type="entry name" value="Inositol_monoP_metal-BS"/>
</dbReference>
<dbReference type="PRINTS" id="PR00377">
    <property type="entry name" value="IMPHPHTASES"/>
</dbReference>
<name>A0ABT2LKT9_9HYPH</name>
<reference evidence="5 6" key="1">
    <citation type="submission" date="2022-09" db="EMBL/GenBank/DDBJ databases">
        <title>Chelativorans salina sp. nov., a novel slightly halophilic bacterium isolated from a saline lake sediment enrichment.</title>
        <authorList>
            <person name="Gao L."/>
            <person name="Fang B.-Z."/>
            <person name="Li W.-J."/>
        </authorList>
    </citation>
    <scope>NUCLEOTIDE SEQUENCE [LARGE SCALE GENOMIC DNA]</scope>
    <source>
        <strain evidence="5 6">EGI FJ00035</strain>
    </source>
</reference>
<proteinExistence type="inferred from homology"/>
<evidence type="ECO:0000313" key="6">
    <source>
        <dbReference type="Proteomes" id="UP001320831"/>
    </source>
</evidence>
<keyword evidence="3" id="KW-0378">Hydrolase</keyword>
<keyword evidence="4" id="KW-0460">Magnesium</keyword>
<dbReference type="EMBL" id="JAOCZP010000002">
    <property type="protein sequence ID" value="MCT7375180.1"/>
    <property type="molecule type" value="Genomic_DNA"/>
</dbReference>
<dbReference type="PANTHER" id="PTHR20854">
    <property type="entry name" value="INOSITOL MONOPHOSPHATASE"/>
    <property type="match status" value="1"/>
</dbReference>
<dbReference type="RefSeq" id="WP_260901947.1">
    <property type="nucleotide sequence ID" value="NZ_JAOCZP010000002.1"/>
</dbReference>
<comment type="similarity">
    <text evidence="1">Belongs to the inositol monophosphatase superfamily.</text>
</comment>
<gene>
    <name evidence="5" type="ORF">N5A92_09060</name>
</gene>
<dbReference type="PROSITE" id="PS00629">
    <property type="entry name" value="IMP_1"/>
    <property type="match status" value="1"/>
</dbReference>
<dbReference type="InterPro" id="IPR000760">
    <property type="entry name" value="Inositol_monophosphatase-like"/>
</dbReference>
<keyword evidence="2" id="KW-0479">Metal-binding</keyword>
<dbReference type="PANTHER" id="PTHR20854:SF4">
    <property type="entry name" value="INOSITOL-1-MONOPHOSPHATASE-RELATED"/>
    <property type="match status" value="1"/>
</dbReference>
<dbReference type="SUPFAM" id="SSF56655">
    <property type="entry name" value="Carbohydrate phosphatase"/>
    <property type="match status" value="1"/>
</dbReference>
<evidence type="ECO:0000313" key="5">
    <source>
        <dbReference type="EMBL" id="MCT7375180.1"/>
    </source>
</evidence>
<dbReference type="Proteomes" id="UP001320831">
    <property type="component" value="Unassembled WGS sequence"/>
</dbReference>